<dbReference type="SMART" id="SM00448">
    <property type="entry name" value="REC"/>
    <property type="match status" value="1"/>
</dbReference>
<protein>
    <submittedName>
        <fullName evidence="1">Histidine kinase</fullName>
    </submittedName>
</protein>
<name>A0A837G749_9VIBR</name>
<dbReference type="CDD" id="cd17546">
    <property type="entry name" value="REC_hyHK_CKI1_RcsC-like"/>
    <property type="match status" value="1"/>
</dbReference>
<dbReference type="EMBL" id="JXXR01000011">
    <property type="protein sequence ID" value="KJY73194.1"/>
    <property type="molecule type" value="Genomic_DNA"/>
</dbReference>
<dbReference type="Gene3D" id="3.40.50.2300">
    <property type="match status" value="1"/>
</dbReference>
<dbReference type="PROSITE" id="PS50110">
    <property type="entry name" value="RESPONSE_REGULATORY"/>
    <property type="match status" value="1"/>
</dbReference>
<keyword evidence="1" id="KW-0418">Kinase</keyword>
<dbReference type="InterPro" id="IPR052048">
    <property type="entry name" value="ST_Response_Regulator"/>
</dbReference>
<dbReference type="PANTHER" id="PTHR43228:SF1">
    <property type="entry name" value="TWO-COMPONENT RESPONSE REGULATOR ARR22"/>
    <property type="match status" value="1"/>
</dbReference>
<organism evidence="1">
    <name type="scientific">Vibrio coralliilyticus</name>
    <dbReference type="NCBI Taxonomy" id="190893"/>
    <lineage>
        <taxon>Bacteria</taxon>
        <taxon>Pseudomonadati</taxon>
        <taxon>Pseudomonadota</taxon>
        <taxon>Gammaproteobacteria</taxon>
        <taxon>Vibrionales</taxon>
        <taxon>Vibrionaceae</taxon>
        <taxon>Vibrio</taxon>
    </lineage>
</organism>
<dbReference type="InterPro" id="IPR011006">
    <property type="entry name" value="CheY-like_superfamily"/>
</dbReference>
<dbReference type="GO" id="GO:0000160">
    <property type="term" value="P:phosphorelay signal transduction system"/>
    <property type="evidence" value="ECO:0007669"/>
    <property type="project" value="InterPro"/>
</dbReference>
<proteinExistence type="predicted"/>
<dbReference type="AlphaFoldDB" id="A0A837G749"/>
<dbReference type="PANTHER" id="PTHR43228">
    <property type="entry name" value="TWO-COMPONENT RESPONSE REGULATOR"/>
    <property type="match status" value="1"/>
</dbReference>
<dbReference type="SUPFAM" id="SSF52172">
    <property type="entry name" value="CheY-like"/>
    <property type="match status" value="1"/>
</dbReference>
<sequence length="235" mass="26072">MSNYDPTNFTILVVEDHKFSRQALVGMLVRGGYENLLCAKDGMEAMTKCAENKIDLIITDINMPNINGLELIKAIRTNEAQIACDTRIIAVTTLSDTATISACMTLEVDAFLVKPINIKSAKEKIQSAITEAKCLYQQHFYSDVSTSINLAPQQNEPDTTKRIRSIDSRVHELSQLSELKEGMTLVYDINAVSGGCLLRAGTILNKKLILRLFELSKIVDTNSIVVREDKTQMAV</sequence>
<accession>A0A837G749</accession>
<evidence type="ECO:0000313" key="1">
    <source>
        <dbReference type="EMBL" id="KJY73194.1"/>
    </source>
</evidence>
<dbReference type="RefSeq" id="WP_019276396.1">
    <property type="nucleotide sequence ID" value="NZ_CP063052.1"/>
</dbReference>
<dbReference type="Pfam" id="PF00072">
    <property type="entry name" value="Response_reg"/>
    <property type="match status" value="1"/>
</dbReference>
<reference evidence="1" key="1">
    <citation type="journal article" date="2015" name="BMC Genomics">
        <title>Genome mining reveals unlocked bioactive potential of marine Gram-negative bacteria.</title>
        <authorList>
            <person name="Machado H."/>
            <person name="Sonnenschein E.C."/>
            <person name="Melchiorsen J."/>
            <person name="Gram L."/>
        </authorList>
    </citation>
    <scope>NUCLEOTIDE SEQUENCE</scope>
    <source>
        <strain evidence="1">S2052</strain>
    </source>
</reference>
<comment type="caution">
    <text evidence="1">The sequence shown here is derived from an EMBL/GenBank/DDBJ whole genome shotgun (WGS) entry which is preliminary data.</text>
</comment>
<gene>
    <name evidence="1" type="ORF">TW71_10475</name>
</gene>
<keyword evidence="1" id="KW-0808">Transferase</keyword>
<dbReference type="GO" id="GO:0016301">
    <property type="term" value="F:kinase activity"/>
    <property type="evidence" value="ECO:0007669"/>
    <property type="project" value="UniProtKB-KW"/>
</dbReference>
<dbReference type="InterPro" id="IPR001789">
    <property type="entry name" value="Sig_transdc_resp-reg_receiver"/>
</dbReference>